<dbReference type="SUPFAM" id="SSF53613">
    <property type="entry name" value="Ribokinase-like"/>
    <property type="match status" value="1"/>
</dbReference>
<organism evidence="3 4">
    <name type="scientific">Bittarella massiliensis</name>
    <name type="common">ex Durand et al. 2017</name>
    <dbReference type="NCBI Taxonomy" id="1720313"/>
    <lineage>
        <taxon>Bacteria</taxon>
        <taxon>Bacillati</taxon>
        <taxon>Bacillota</taxon>
        <taxon>Clostridia</taxon>
        <taxon>Eubacteriales</taxon>
        <taxon>Oscillospiraceae</taxon>
        <taxon>Bittarella (ex Durand et al. 2017)</taxon>
    </lineage>
</organism>
<evidence type="ECO:0000313" key="2">
    <source>
        <dbReference type="EMBL" id="MZL69985.1"/>
    </source>
</evidence>
<reference evidence="3" key="1">
    <citation type="submission" date="2016-11" db="EMBL/GenBank/DDBJ databases">
        <authorList>
            <person name="Varghese N."/>
            <person name="Submissions S."/>
        </authorList>
    </citation>
    <scope>NUCLEOTIDE SEQUENCE</scope>
    <source>
        <strain evidence="3">DSM 4029</strain>
    </source>
</reference>
<keyword evidence="5" id="KW-1185">Reference proteome</keyword>
<dbReference type="EMBL" id="FQVY01000002">
    <property type="protein sequence ID" value="SHG00018.1"/>
    <property type="molecule type" value="Genomic_DNA"/>
</dbReference>
<dbReference type="InterPro" id="IPR011611">
    <property type="entry name" value="PfkB_dom"/>
</dbReference>
<dbReference type="GO" id="GO:0016301">
    <property type="term" value="F:kinase activity"/>
    <property type="evidence" value="ECO:0007669"/>
    <property type="project" value="UniProtKB-KW"/>
</dbReference>
<feature type="domain" description="Carbohydrate kinase PfkB" evidence="1">
    <location>
        <begin position="42"/>
        <end position="280"/>
    </location>
</feature>
<accession>A0AAQ1MCQ2</accession>
<dbReference type="Proteomes" id="UP000474718">
    <property type="component" value="Unassembled WGS sequence"/>
</dbReference>
<dbReference type="AlphaFoldDB" id="A0AAQ1MCQ2"/>
<gene>
    <name evidence="2" type="ORF">GT747_09495</name>
    <name evidence="3" type="ORF">SAMN05444424_1100</name>
</gene>
<evidence type="ECO:0000313" key="5">
    <source>
        <dbReference type="Proteomes" id="UP000474718"/>
    </source>
</evidence>
<dbReference type="Gene3D" id="3.40.1190.20">
    <property type="match status" value="1"/>
</dbReference>
<dbReference type="Proteomes" id="UP000184089">
    <property type="component" value="Unassembled WGS sequence"/>
</dbReference>
<evidence type="ECO:0000313" key="3">
    <source>
        <dbReference type="EMBL" id="SHG00018.1"/>
    </source>
</evidence>
<reference evidence="4" key="2">
    <citation type="submission" date="2016-11" db="EMBL/GenBank/DDBJ databases">
        <authorList>
            <person name="Jaros S."/>
            <person name="Januszkiewicz K."/>
            <person name="Wedrychowicz H."/>
        </authorList>
    </citation>
    <scope>NUCLEOTIDE SEQUENCE [LARGE SCALE GENOMIC DNA]</scope>
    <source>
        <strain evidence="4">DSM 4029</strain>
    </source>
</reference>
<evidence type="ECO:0000259" key="1">
    <source>
        <dbReference type="Pfam" id="PF00294"/>
    </source>
</evidence>
<keyword evidence="3" id="KW-0808">Transferase</keyword>
<keyword evidence="3" id="KW-0418">Kinase</keyword>
<comment type="caution">
    <text evidence="3">The sequence shown here is derived from an EMBL/GenBank/DDBJ whole genome shotgun (WGS) entry which is preliminary data.</text>
</comment>
<proteinExistence type="predicted"/>
<dbReference type="Pfam" id="PF00294">
    <property type="entry name" value="PfkB"/>
    <property type="match status" value="1"/>
</dbReference>
<protein>
    <submittedName>
        <fullName evidence="3">Sugar or nucleoside kinase, ribokinase family</fullName>
    </submittedName>
</protein>
<reference evidence="2 5" key="3">
    <citation type="journal article" date="2019" name="Nat. Med.">
        <title>A library of human gut bacterial isolates paired with longitudinal multiomics data enables mechanistic microbiome research.</title>
        <authorList>
            <person name="Poyet M."/>
            <person name="Groussin M."/>
            <person name="Gibbons S.M."/>
            <person name="Avila-Pacheco J."/>
            <person name="Jiang X."/>
            <person name="Kearney S.M."/>
            <person name="Perrotta A.R."/>
            <person name="Berdy B."/>
            <person name="Zhao S."/>
            <person name="Lieberman T.D."/>
            <person name="Swanson P.K."/>
            <person name="Smith M."/>
            <person name="Roesemann S."/>
            <person name="Alexander J.E."/>
            <person name="Rich S.A."/>
            <person name="Livny J."/>
            <person name="Vlamakis H."/>
            <person name="Clish C."/>
            <person name="Bullock K."/>
            <person name="Deik A."/>
            <person name="Scott J."/>
            <person name="Pierce K.A."/>
            <person name="Xavier R.J."/>
            <person name="Alm E.J."/>
        </authorList>
    </citation>
    <scope>NUCLEOTIDE SEQUENCE [LARGE SCALE GENOMIC DNA]</scope>
    <source>
        <strain evidence="2 5">BIOML-A2</strain>
    </source>
</reference>
<dbReference type="PANTHER" id="PTHR47098:SF2">
    <property type="entry name" value="PROTEIN MAK32"/>
    <property type="match status" value="1"/>
</dbReference>
<name>A0AAQ1MCQ2_9FIRM</name>
<dbReference type="EMBL" id="WWVX01000006">
    <property type="protein sequence ID" value="MZL69985.1"/>
    <property type="molecule type" value="Genomic_DNA"/>
</dbReference>
<sequence length="306" mass="34468">MKYIVAGMTITNDVVFADGTKSDCHLGGAIFSLEGVRTYTDDVLYVSNVGDDFEEYYGEWMARNNMKLDGMSKVLEHTHYNIVKYHPDGTYYEYSIYGPEFEARNREATWINADQVLAVCQGAKAMYIDSHEKEPFWQRVDEVRATGCQILWEPPTKCLVDPEVREKTWKIIDKVDMYTMNRPESFAFFGVDSEEAVLEKLLEYGKPCFYRVGSKGSYMVSGGEYAFAPSIDIGEFVDQTGCGNCSTAAAMYAYFEGYDNLMVAVMANIAAGYNLLQYGPYPHFTPEVTADALALAEKTCAELRAK</sequence>
<dbReference type="RefSeq" id="WP_044992919.1">
    <property type="nucleotide sequence ID" value="NZ_FQVY01000002.1"/>
</dbReference>
<evidence type="ECO:0000313" key="4">
    <source>
        <dbReference type="Proteomes" id="UP000184089"/>
    </source>
</evidence>
<dbReference type="PANTHER" id="PTHR47098">
    <property type="entry name" value="PROTEIN MAK32"/>
    <property type="match status" value="1"/>
</dbReference>
<dbReference type="InterPro" id="IPR029056">
    <property type="entry name" value="Ribokinase-like"/>
</dbReference>